<evidence type="ECO:0000313" key="2">
    <source>
        <dbReference type="Proteomes" id="UP001151760"/>
    </source>
</evidence>
<evidence type="ECO:0000313" key="1">
    <source>
        <dbReference type="EMBL" id="GJS92045.1"/>
    </source>
</evidence>
<organism evidence="1 2">
    <name type="scientific">Tanacetum coccineum</name>
    <dbReference type="NCBI Taxonomy" id="301880"/>
    <lineage>
        <taxon>Eukaryota</taxon>
        <taxon>Viridiplantae</taxon>
        <taxon>Streptophyta</taxon>
        <taxon>Embryophyta</taxon>
        <taxon>Tracheophyta</taxon>
        <taxon>Spermatophyta</taxon>
        <taxon>Magnoliopsida</taxon>
        <taxon>eudicotyledons</taxon>
        <taxon>Gunneridae</taxon>
        <taxon>Pentapetalae</taxon>
        <taxon>asterids</taxon>
        <taxon>campanulids</taxon>
        <taxon>Asterales</taxon>
        <taxon>Asteraceae</taxon>
        <taxon>Asteroideae</taxon>
        <taxon>Anthemideae</taxon>
        <taxon>Anthemidinae</taxon>
        <taxon>Tanacetum</taxon>
    </lineage>
</organism>
<protein>
    <submittedName>
        <fullName evidence="1">Uncharacterized protein</fullName>
    </submittedName>
</protein>
<keyword evidence="2" id="KW-1185">Reference proteome</keyword>
<dbReference type="EMBL" id="BQNB010011553">
    <property type="protein sequence ID" value="GJS92045.1"/>
    <property type="molecule type" value="Genomic_DNA"/>
</dbReference>
<sequence length="307" mass="36813">TRDNPMMIAGSSRTKRSRQYETMEEAETNEEILTYVAWIRAFNINEPIYSELCHEFYSTYKFDELCADDELGLYHAEELDDEGFDVYFQGDLRSDEHFNTQEYWLSISREENLSLSRSHASTIREPSFEGVTQDDHLWLVSEDNWVRKCCLVDCEMDEKKRSWYSEREYYYADRVDRSEGRLIPKDPQSDVPRVAIPRAQRASMQDLYERMGSMEIRQGEIDRMAYRQSYQWDRYAGVFEHMAGVYSVPLQGAYNPPGYAQPQYDQYYQQYPPQQQQHQQDDEYCRDDTSWFRGRMFWVTKKKKKDI</sequence>
<accession>A0ABQ4ZQ19</accession>
<dbReference type="Proteomes" id="UP001151760">
    <property type="component" value="Unassembled WGS sequence"/>
</dbReference>
<reference evidence="1" key="2">
    <citation type="submission" date="2022-01" db="EMBL/GenBank/DDBJ databases">
        <authorList>
            <person name="Yamashiro T."/>
            <person name="Shiraishi A."/>
            <person name="Satake H."/>
            <person name="Nakayama K."/>
        </authorList>
    </citation>
    <scope>NUCLEOTIDE SEQUENCE</scope>
</reference>
<reference evidence="1" key="1">
    <citation type="journal article" date="2022" name="Int. J. Mol. Sci.">
        <title>Draft Genome of Tanacetum Coccineum: Genomic Comparison of Closely Related Tanacetum-Family Plants.</title>
        <authorList>
            <person name="Yamashiro T."/>
            <person name="Shiraishi A."/>
            <person name="Nakayama K."/>
            <person name="Satake H."/>
        </authorList>
    </citation>
    <scope>NUCLEOTIDE SEQUENCE</scope>
</reference>
<name>A0ABQ4ZQ19_9ASTR</name>
<comment type="caution">
    <text evidence="1">The sequence shown here is derived from an EMBL/GenBank/DDBJ whole genome shotgun (WGS) entry which is preliminary data.</text>
</comment>
<gene>
    <name evidence="1" type="ORF">Tco_0774681</name>
</gene>
<proteinExistence type="predicted"/>
<feature type="non-terminal residue" evidence="1">
    <location>
        <position position="1"/>
    </location>
</feature>